<comment type="caution">
    <text evidence="9">The sequence shown here is derived from an EMBL/GenBank/DDBJ whole genome shotgun (WGS) entry which is preliminary data.</text>
</comment>
<keyword evidence="10" id="KW-1185">Reference proteome</keyword>
<organism evidence="9 10">
    <name type="scientific">Alkalihalophilus marmarensis DSM 21297</name>
    <dbReference type="NCBI Taxonomy" id="1188261"/>
    <lineage>
        <taxon>Bacteria</taxon>
        <taxon>Bacillati</taxon>
        <taxon>Bacillota</taxon>
        <taxon>Bacilli</taxon>
        <taxon>Bacillales</taxon>
        <taxon>Bacillaceae</taxon>
        <taxon>Alkalihalophilus</taxon>
    </lineage>
</organism>
<evidence type="ECO:0000259" key="8">
    <source>
        <dbReference type="PROSITE" id="PS51935"/>
    </source>
</evidence>
<dbReference type="PROSITE" id="PS51935">
    <property type="entry name" value="NLPC_P60"/>
    <property type="match status" value="1"/>
</dbReference>
<proteinExistence type="inferred from homology"/>
<keyword evidence="3 6" id="KW-0732">Signal</keyword>
<feature type="domain" description="SLH" evidence="7">
    <location>
        <begin position="279"/>
        <end position="333"/>
    </location>
</feature>
<evidence type="ECO:0000256" key="2">
    <source>
        <dbReference type="ARBA" id="ARBA00022670"/>
    </source>
</evidence>
<evidence type="ECO:0000313" key="9">
    <source>
        <dbReference type="EMBL" id="ERN51806.1"/>
    </source>
</evidence>
<keyword evidence="2" id="KW-0645">Protease</keyword>
<dbReference type="Proteomes" id="UP000017170">
    <property type="component" value="Unassembled WGS sequence"/>
</dbReference>
<evidence type="ECO:0008006" key="11">
    <source>
        <dbReference type="Google" id="ProtNLM"/>
    </source>
</evidence>
<evidence type="ECO:0000313" key="10">
    <source>
        <dbReference type="Proteomes" id="UP000017170"/>
    </source>
</evidence>
<dbReference type="Pfam" id="PF00877">
    <property type="entry name" value="NLPC_P60"/>
    <property type="match status" value="1"/>
</dbReference>
<dbReference type="Pfam" id="PF00395">
    <property type="entry name" value="SLH"/>
    <property type="match status" value="3"/>
</dbReference>
<dbReference type="GO" id="GO:0008234">
    <property type="term" value="F:cysteine-type peptidase activity"/>
    <property type="evidence" value="ECO:0007669"/>
    <property type="project" value="UniProtKB-KW"/>
</dbReference>
<evidence type="ECO:0000256" key="1">
    <source>
        <dbReference type="ARBA" id="ARBA00007074"/>
    </source>
</evidence>
<dbReference type="InterPro" id="IPR001119">
    <property type="entry name" value="SLH_dom"/>
</dbReference>
<dbReference type="Gene3D" id="3.90.1720.10">
    <property type="entry name" value="endopeptidase domain like (from Nostoc punctiforme)"/>
    <property type="match status" value="1"/>
</dbReference>
<dbReference type="InterPro" id="IPR051202">
    <property type="entry name" value="Peptidase_C40"/>
</dbReference>
<name>U6SMD7_9BACI</name>
<sequence length="333" mass="35791">MIRKIVPFLAVLLVMSTLFNVAPAEASTKQDQLVTEAKKHIGVPYRWGGTTTSGFDCSGYMQYVFNQIGINLPRTTSQMYNTGTSVSKSNLQVGDLVFFNTSGSGVSHAGIFIGNNQFIHSASSRGVSISSINDPHYWGSRYIGAKRVMTNTPVRSLGSGEFYDVATNHWAFSEIRQLSNNGIIGGVGNSNFAPTDQLTRAQIAALVVRATNTPLTTTANGFNDVSQSHWAAADISAADRAGFFDHIQGDSFNPNANVSRAEIAVIFSKAFDLQANGSSASAFSDINSSNWAYNEINALHSNGLVQGFTDGTYRPSSSISRAEFAKILHGALY</sequence>
<reference evidence="9 10" key="1">
    <citation type="journal article" date="2013" name="Genome Announc.">
        <title>Genome Sequence of the Extreme Obligate Alkaliphile Bacillus marmarensis Strain DSM 21297.</title>
        <authorList>
            <person name="Wernick D.G."/>
            <person name="Choi K.Y."/>
            <person name="Tat C.A."/>
            <person name="Lafontaine Rivera J.G."/>
            <person name="Liao J.C."/>
        </authorList>
    </citation>
    <scope>NUCLEOTIDE SEQUENCE [LARGE SCALE GENOMIC DNA]</scope>
    <source>
        <strain evidence="9 10">DSM 21297</strain>
    </source>
</reference>
<feature type="domain" description="SLH" evidence="7">
    <location>
        <begin position="222"/>
        <end position="278"/>
    </location>
</feature>
<dbReference type="PANTHER" id="PTHR47053">
    <property type="entry name" value="MUREIN DD-ENDOPEPTIDASE MEPH-RELATED"/>
    <property type="match status" value="1"/>
</dbReference>
<gene>
    <name evidence="9" type="ORF">A33I_18515</name>
</gene>
<feature type="signal peptide" evidence="6">
    <location>
        <begin position="1"/>
        <end position="26"/>
    </location>
</feature>
<comment type="similarity">
    <text evidence="1">Belongs to the peptidase C40 family.</text>
</comment>
<evidence type="ECO:0000256" key="3">
    <source>
        <dbReference type="ARBA" id="ARBA00022729"/>
    </source>
</evidence>
<dbReference type="EMBL" id="ATAE01000042">
    <property type="protein sequence ID" value="ERN51806.1"/>
    <property type="molecule type" value="Genomic_DNA"/>
</dbReference>
<dbReference type="RefSeq" id="WP_022629258.1">
    <property type="nucleotide sequence ID" value="NZ_ATAE01000042.1"/>
</dbReference>
<accession>U6SMD7</accession>
<protein>
    <recommendedName>
        <fullName evidence="11">S-layer homology domain-containing protein</fullName>
    </recommendedName>
</protein>
<keyword evidence="5" id="KW-0788">Thiol protease</keyword>
<feature type="domain" description="SLH" evidence="7">
    <location>
        <begin position="158"/>
        <end position="221"/>
    </location>
</feature>
<evidence type="ECO:0000256" key="4">
    <source>
        <dbReference type="ARBA" id="ARBA00022801"/>
    </source>
</evidence>
<evidence type="ECO:0000259" key="7">
    <source>
        <dbReference type="PROSITE" id="PS51272"/>
    </source>
</evidence>
<dbReference type="PANTHER" id="PTHR47053:SF1">
    <property type="entry name" value="MUREIN DD-ENDOPEPTIDASE MEPH-RELATED"/>
    <property type="match status" value="1"/>
</dbReference>
<evidence type="ECO:0000256" key="6">
    <source>
        <dbReference type="SAM" id="SignalP"/>
    </source>
</evidence>
<dbReference type="AlphaFoldDB" id="U6SMD7"/>
<evidence type="ECO:0000256" key="5">
    <source>
        <dbReference type="ARBA" id="ARBA00022807"/>
    </source>
</evidence>
<dbReference type="GO" id="GO:0006508">
    <property type="term" value="P:proteolysis"/>
    <property type="evidence" value="ECO:0007669"/>
    <property type="project" value="UniProtKB-KW"/>
</dbReference>
<dbReference type="PATRIC" id="fig|1188261.3.peg.3192"/>
<keyword evidence="4" id="KW-0378">Hydrolase</keyword>
<dbReference type="PROSITE" id="PS51272">
    <property type="entry name" value="SLH"/>
    <property type="match status" value="3"/>
</dbReference>
<feature type="domain" description="NlpC/P60" evidence="8">
    <location>
        <begin position="27"/>
        <end position="149"/>
    </location>
</feature>
<dbReference type="InterPro" id="IPR000064">
    <property type="entry name" value="NLP_P60_dom"/>
</dbReference>
<dbReference type="SUPFAM" id="SSF54001">
    <property type="entry name" value="Cysteine proteinases"/>
    <property type="match status" value="1"/>
</dbReference>
<dbReference type="InterPro" id="IPR038765">
    <property type="entry name" value="Papain-like_cys_pep_sf"/>
</dbReference>
<feature type="chain" id="PRO_5004681059" description="S-layer homology domain-containing protein" evidence="6">
    <location>
        <begin position="27"/>
        <end position="333"/>
    </location>
</feature>